<feature type="domain" description="DUF3447" evidence="2">
    <location>
        <begin position="193"/>
        <end position="267"/>
    </location>
</feature>
<evidence type="ECO:0000259" key="2">
    <source>
        <dbReference type="Pfam" id="PF11929"/>
    </source>
</evidence>
<dbReference type="InterPro" id="IPR036770">
    <property type="entry name" value="Ankyrin_rpt-contain_sf"/>
</dbReference>
<dbReference type="RefSeq" id="XP_001584221.1">
    <property type="nucleotide sequence ID" value="XM_001584171.1"/>
</dbReference>
<dbReference type="Pfam" id="PF00023">
    <property type="entry name" value="Ank"/>
    <property type="match status" value="1"/>
</dbReference>
<feature type="repeat" description="ANK" evidence="1">
    <location>
        <begin position="574"/>
        <end position="606"/>
    </location>
</feature>
<dbReference type="VEuPathDB" id="TrichDB:TVAGG3_0392970"/>
<evidence type="ECO:0000313" key="4">
    <source>
        <dbReference type="Proteomes" id="UP000001542"/>
    </source>
</evidence>
<feature type="repeat" description="ANK" evidence="1">
    <location>
        <begin position="541"/>
        <end position="573"/>
    </location>
</feature>
<accession>A2D8I6</accession>
<reference evidence="3" key="2">
    <citation type="journal article" date="2007" name="Science">
        <title>Draft genome sequence of the sexually transmitted pathogen Trichomonas vaginalis.</title>
        <authorList>
            <person name="Carlton J.M."/>
            <person name="Hirt R.P."/>
            <person name="Silva J.C."/>
            <person name="Delcher A.L."/>
            <person name="Schatz M."/>
            <person name="Zhao Q."/>
            <person name="Wortman J.R."/>
            <person name="Bidwell S.L."/>
            <person name="Alsmark U.C.M."/>
            <person name="Besteiro S."/>
            <person name="Sicheritz-Ponten T."/>
            <person name="Noel C.J."/>
            <person name="Dacks J.B."/>
            <person name="Foster P.G."/>
            <person name="Simillion C."/>
            <person name="Van de Peer Y."/>
            <person name="Miranda-Saavedra D."/>
            <person name="Barton G.J."/>
            <person name="Westrop G.D."/>
            <person name="Mueller S."/>
            <person name="Dessi D."/>
            <person name="Fiori P.L."/>
            <person name="Ren Q."/>
            <person name="Paulsen I."/>
            <person name="Zhang H."/>
            <person name="Bastida-Corcuera F.D."/>
            <person name="Simoes-Barbosa A."/>
            <person name="Brown M.T."/>
            <person name="Hayes R.D."/>
            <person name="Mukherjee M."/>
            <person name="Okumura C.Y."/>
            <person name="Schneider R."/>
            <person name="Smith A.J."/>
            <person name="Vanacova S."/>
            <person name="Villalvazo M."/>
            <person name="Haas B.J."/>
            <person name="Pertea M."/>
            <person name="Feldblyum T.V."/>
            <person name="Utterback T.R."/>
            <person name="Shu C.L."/>
            <person name="Osoegawa K."/>
            <person name="de Jong P.J."/>
            <person name="Hrdy I."/>
            <person name="Horvathova L."/>
            <person name="Zubacova Z."/>
            <person name="Dolezal P."/>
            <person name="Malik S.B."/>
            <person name="Logsdon J.M. Jr."/>
            <person name="Henze K."/>
            <person name="Gupta A."/>
            <person name="Wang C.C."/>
            <person name="Dunne R.L."/>
            <person name="Upcroft J.A."/>
            <person name="Upcroft P."/>
            <person name="White O."/>
            <person name="Salzberg S.L."/>
            <person name="Tang P."/>
            <person name="Chiu C.-H."/>
            <person name="Lee Y.-S."/>
            <person name="Embley T.M."/>
            <person name="Coombs G.H."/>
            <person name="Mottram J.C."/>
            <person name="Tachezy J."/>
            <person name="Fraser-Liggett C.M."/>
            <person name="Johnson P.J."/>
        </authorList>
    </citation>
    <scope>NUCLEOTIDE SEQUENCE [LARGE SCALE GENOMIC DNA]</scope>
    <source>
        <strain evidence="3">G3</strain>
    </source>
</reference>
<dbReference type="PRINTS" id="PR01415">
    <property type="entry name" value="ANKYRIN"/>
</dbReference>
<dbReference type="InterPro" id="IPR020683">
    <property type="entry name" value="DUF3447"/>
</dbReference>
<dbReference type="SUPFAM" id="SSF48403">
    <property type="entry name" value="Ankyrin repeat"/>
    <property type="match status" value="2"/>
</dbReference>
<reference evidence="3" key="1">
    <citation type="submission" date="2006-10" db="EMBL/GenBank/DDBJ databases">
        <authorList>
            <person name="Amadeo P."/>
            <person name="Zhao Q."/>
            <person name="Wortman J."/>
            <person name="Fraser-Liggett C."/>
            <person name="Carlton J."/>
        </authorList>
    </citation>
    <scope>NUCLEOTIDE SEQUENCE</scope>
    <source>
        <strain evidence="3">G3</strain>
    </source>
</reference>
<feature type="repeat" description="ANK" evidence="1">
    <location>
        <begin position="441"/>
        <end position="473"/>
    </location>
</feature>
<feature type="repeat" description="ANK" evidence="1">
    <location>
        <begin position="607"/>
        <end position="639"/>
    </location>
</feature>
<dbReference type="InterPro" id="IPR002110">
    <property type="entry name" value="Ankyrin_rpt"/>
</dbReference>
<dbReference type="PROSITE" id="PS50297">
    <property type="entry name" value="ANK_REP_REGION"/>
    <property type="match status" value="9"/>
</dbReference>
<dbReference type="OrthoDB" id="312459at2759"/>
<keyword evidence="4" id="KW-1185">Reference proteome</keyword>
<dbReference type="PANTHER" id="PTHR24182">
    <property type="entry name" value="ANKYRIN REPEAT AND SOCS BOX CONTAINING 4"/>
    <property type="match status" value="1"/>
</dbReference>
<feature type="repeat" description="ANK" evidence="1">
    <location>
        <begin position="307"/>
        <end position="340"/>
    </location>
</feature>
<organism evidence="3 4">
    <name type="scientific">Trichomonas vaginalis (strain ATCC PRA-98 / G3)</name>
    <dbReference type="NCBI Taxonomy" id="412133"/>
    <lineage>
        <taxon>Eukaryota</taxon>
        <taxon>Metamonada</taxon>
        <taxon>Parabasalia</taxon>
        <taxon>Trichomonadida</taxon>
        <taxon>Trichomonadidae</taxon>
        <taxon>Trichomonas</taxon>
    </lineage>
</organism>
<feature type="repeat" description="ANK" evidence="1">
    <location>
        <begin position="408"/>
        <end position="440"/>
    </location>
</feature>
<feature type="repeat" description="ANK" evidence="1">
    <location>
        <begin position="475"/>
        <end position="507"/>
    </location>
</feature>
<dbReference type="EMBL" id="DS113179">
    <property type="protein sequence ID" value="EAY23235.1"/>
    <property type="molecule type" value="Genomic_DNA"/>
</dbReference>
<protein>
    <submittedName>
        <fullName evidence="3">Ankyrin repeat protein, putative</fullName>
    </submittedName>
</protein>
<dbReference type="Pfam" id="PF12796">
    <property type="entry name" value="Ank_2"/>
    <property type="match status" value="4"/>
</dbReference>
<evidence type="ECO:0000313" key="3">
    <source>
        <dbReference type="EMBL" id="EAY23235.1"/>
    </source>
</evidence>
<dbReference type="eggNOG" id="KOG0504">
    <property type="taxonomic scope" value="Eukaryota"/>
</dbReference>
<proteinExistence type="predicted"/>
<dbReference type="SMR" id="A2D8I6"/>
<dbReference type="Proteomes" id="UP000001542">
    <property type="component" value="Unassembled WGS sequence"/>
</dbReference>
<dbReference type="KEGG" id="tva:5468796"/>
<gene>
    <name evidence="3" type="ORF">TVAG_185410</name>
</gene>
<sequence>MNQQIPVDIDFYNQMMELCQDYVECTTSLYKLHSLDDDRIDEIYNLIKANLIDSKILSPHKLINIICEVYKYNNRYIRSYFKILKKIFDDYKINPISVLNRLNLYLYCKEYGIRIHESFKSKESLDIHEENTIYKAIMDDDKDSFVVFTEREQFDENQKLENSLYPVKTNSLLELCCYHGAVNCFKILMTKFTLEITNLCLHYSFLSGNPEIMNECLKYVTPDQKCMKYAIISHNLDFITFLMNKYNLKIDPEDCRQNNNIQAFFVYVNEYNDLNKCFPHCSAFQIKSLFEYFLSHGVDINSKDEKDDKTALHYALKFKDDKEFIEFLISRGADIHLKDSLGRIALFYAIESSNKELVEYLISQGSDINAKDQKGRSPLHCAVTFNRKEIVEMIVSHGADLNAKDNYFENTALHLAVTFKFPYITEYLVSQGIDINAVNRDEETPLMKAANNGSIKDAEILLKYGADIDCRTVFQEQSAIHLAVLKGNIAFVELLLKYGSSLYEKDIDGRNALHYAVISGNDSMLEYVIEHTDGINRPDYKGKTALHIAAEQGFQQLAAILISNLININSIDGKERTALHLAAINNFPELADLLISNGADINSKDHKGRTALHLAVLNNCPEMLNFLIAHGIDINATNNKGMTALNVAEEYALTSFIQFLQYHGAIRYEIESDSSDSFSEYDS</sequence>
<feature type="repeat" description="ANK" evidence="1">
    <location>
        <begin position="508"/>
        <end position="540"/>
    </location>
</feature>
<dbReference type="STRING" id="5722.A2D8I6"/>
<dbReference type="PROSITE" id="PS50088">
    <property type="entry name" value="ANK_REPEAT"/>
    <property type="match status" value="10"/>
</dbReference>
<dbReference type="InParanoid" id="A2D8I6"/>
<dbReference type="Pfam" id="PF11929">
    <property type="entry name" value="DUF3447"/>
    <property type="match status" value="1"/>
</dbReference>
<dbReference type="SMART" id="SM00248">
    <property type="entry name" value="ANK"/>
    <property type="match status" value="12"/>
</dbReference>
<feature type="repeat" description="ANK" evidence="1">
    <location>
        <begin position="341"/>
        <end position="373"/>
    </location>
</feature>
<feature type="repeat" description="ANK" evidence="1">
    <location>
        <begin position="374"/>
        <end position="406"/>
    </location>
</feature>
<keyword evidence="1" id="KW-0040">ANK repeat</keyword>
<dbReference type="VEuPathDB" id="TrichDB:TVAG_185410"/>
<dbReference type="AlphaFoldDB" id="A2D8I6"/>
<dbReference type="Gene3D" id="1.25.40.20">
    <property type="entry name" value="Ankyrin repeat-containing domain"/>
    <property type="match status" value="2"/>
</dbReference>
<dbReference type="PANTHER" id="PTHR24182:SF13">
    <property type="entry name" value="LD18443P"/>
    <property type="match status" value="1"/>
</dbReference>
<name>A2D8I6_TRIV3</name>
<evidence type="ECO:0000256" key="1">
    <source>
        <dbReference type="PROSITE-ProRule" id="PRU00023"/>
    </source>
</evidence>